<organism evidence="3">
    <name type="scientific">Capitella teleta</name>
    <name type="common">Polychaete worm</name>
    <dbReference type="NCBI Taxonomy" id="283909"/>
    <lineage>
        <taxon>Eukaryota</taxon>
        <taxon>Metazoa</taxon>
        <taxon>Spiralia</taxon>
        <taxon>Lophotrochozoa</taxon>
        <taxon>Annelida</taxon>
        <taxon>Polychaeta</taxon>
        <taxon>Sedentaria</taxon>
        <taxon>Scolecida</taxon>
        <taxon>Capitellidae</taxon>
        <taxon>Capitella</taxon>
    </lineage>
</organism>
<accession>R7UMI9</accession>
<dbReference type="Pfam" id="PF00595">
    <property type="entry name" value="PDZ"/>
    <property type="match status" value="1"/>
</dbReference>
<dbReference type="EMBL" id="KB299619">
    <property type="protein sequence ID" value="ELU07754.1"/>
    <property type="molecule type" value="Genomic_DNA"/>
</dbReference>
<dbReference type="InterPro" id="IPR001478">
    <property type="entry name" value="PDZ"/>
</dbReference>
<reference evidence="3 5" key="2">
    <citation type="journal article" date="2013" name="Nature">
        <title>Insights into bilaterian evolution from three spiralian genomes.</title>
        <authorList>
            <person name="Simakov O."/>
            <person name="Marletaz F."/>
            <person name="Cho S.J."/>
            <person name="Edsinger-Gonzales E."/>
            <person name="Havlak P."/>
            <person name="Hellsten U."/>
            <person name="Kuo D.H."/>
            <person name="Larsson T."/>
            <person name="Lv J."/>
            <person name="Arendt D."/>
            <person name="Savage R."/>
            <person name="Osoegawa K."/>
            <person name="de Jong P."/>
            <person name="Grimwood J."/>
            <person name="Chapman J.A."/>
            <person name="Shapiro H."/>
            <person name="Aerts A."/>
            <person name="Otillar R.P."/>
            <person name="Terry A.Y."/>
            <person name="Boore J.L."/>
            <person name="Grigoriev I.V."/>
            <person name="Lindberg D.R."/>
            <person name="Seaver E.C."/>
            <person name="Weisblat D.A."/>
            <person name="Putnam N.H."/>
            <person name="Rokhsar D.S."/>
        </authorList>
    </citation>
    <scope>NUCLEOTIDE SEQUENCE</scope>
    <source>
        <strain evidence="3 5">I ESC-2004</strain>
    </source>
</reference>
<evidence type="ECO:0000313" key="5">
    <source>
        <dbReference type="Proteomes" id="UP000014760"/>
    </source>
</evidence>
<proteinExistence type="predicted"/>
<reference evidence="5" key="1">
    <citation type="submission" date="2012-12" db="EMBL/GenBank/DDBJ databases">
        <authorList>
            <person name="Hellsten U."/>
            <person name="Grimwood J."/>
            <person name="Chapman J.A."/>
            <person name="Shapiro H."/>
            <person name="Aerts A."/>
            <person name="Otillar R.P."/>
            <person name="Terry A.Y."/>
            <person name="Boore J.L."/>
            <person name="Simakov O."/>
            <person name="Marletaz F."/>
            <person name="Cho S.-J."/>
            <person name="Edsinger-Gonzales E."/>
            <person name="Havlak P."/>
            <person name="Kuo D.-H."/>
            <person name="Larsson T."/>
            <person name="Lv J."/>
            <person name="Arendt D."/>
            <person name="Savage R."/>
            <person name="Osoegawa K."/>
            <person name="de Jong P."/>
            <person name="Lindberg D.R."/>
            <person name="Seaver E.C."/>
            <person name="Weisblat D.A."/>
            <person name="Putnam N.H."/>
            <person name="Grigoriev I.V."/>
            <person name="Rokhsar D.S."/>
        </authorList>
    </citation>
    <scope>NUCLEOTIDE SEQUENCE</scope>
    <source>
        <strain evidence="5">I ESC-2004</strain>
    </source>
</reference>
<dbReference type="HOGENOM" id="CLU_1541573_0_0_1"/>
<dbReference type="PROSITE" id="PS50106">
    <property type="entry name" value="PDZ"/>
    <property type="match status" value="1"/>
</dbReference>
<dbReference type="SMART" id="SM00228">
    <property type="entry name" value="PDZ"/>
    <property type="match status" value="1"/>
</dbReference>
<evidence type="ECO:0000313" key="3">
    <source>
        <dbReference type="EMBL" id="ELU07754.1"/>
    </source>
</evidence>
<keyword evidence="5" id="KW-1185">Reference proteome</keyword>
<evidence type="ECO:0000256" key="1">
    <source>
        <dbReference type="SAM" id="MobiDB-lite"/>
    </source>
</evidence>
<gene>
    <name evidence="3" type="ORF">CAPTEDRAFT_193122</name>
</gene>
<name>R7UMI9_CAPTE</name>
<dbReference type="AlphaFoldDB" id="R7UMI9"/>
<dbReference type="EMBL" id="AMQN01001106">
    <property type="status" value="NOT_ANNOTATED_CDS"/>
    <property type="molecule type" value="Genomic_DNA"/>
</dbReference>
<dbReference type="SUPFAM" id="SSF50156">
    <property type="entry name" value="PDZ domain-like"/>
    <property type="match status" value="1"/>
</dbReference>
<feature type="domain" description="PDZ" evidence="2">
    <location>
        <begin position="4"/>
        <end position="70"/>
    </location>
</feature>
<sequence length="174" mass="19626">MGRRIVLKKTPNKDFGLKLEESRRPPGLRVSRSPQPESLHAGDVITHVNNIHLSSLTHSERMKILKSSADGNVELVVEESAAEEDNGGPVAVFFRDLSKKFLDFFTPDASKNKKPDCHDNETSCPRPEGQVLLNLLDETKNLKDTLHVFALELQEILLAGHIFRVKWLTAEFQF</sequence>
<reference evidence="4" key="3">
    <citation type="submission" date="2015-06" db="UniProtKB">
        <authorList>
            <consortium name="EnsemblMetazoa"/>
        </authorList>
    </citation>
    <scope>IDENTIFICATION</scope>
</reference>
<evidence type="ECO:0000259" key="2">
    <source>
        <dbReference type="PROSITE" id="PS50106"/>
    </source>
</evidence>
<dbReference type="EnsemblMetazoa" id="CapteT193122">
    <property type="protein sequence ID" value="CapteP193122"/>
    <property type="gene ID" value="CapteG193122"/>
</dbReference>
<feature type="region of interest" description="Disordered" evidence="1">
    <location>
        <begin position="17"/>
        <end position="39"/>
    </location>
</feature>
<dbReference type="Gene3D" id="2.30.42.10">
    <property type="match status" value="1"/>
</dbReference>
<dbReference type="InterPro" id="IPR036034">
    <property type="entry name" value="PDZ_sf"/>
</dbReference>
<protein>
    <recommendedName>
        <fullName evidence="2">PDZ domain-containing protein</fullName>
    </recommendedName>
</protein>
<dbReference type="CDD" id="cd00136">
    <property type="entry name" value="PDZ_canonical"/>
    <property type="match status" value="1"/>
</dbReference>
<evidence type="ECO:0000313" key="4">
    <source>
        <dbReference type="EnsemblMetazoa" id="CapteP193122"/>
    </source>
</evidence>
<dbReference type="Proteomes" id="UP000014760">
    <property type="component" value="Unassembled WGS sequence"/>
</dbReference>